<evidence type="ECO:0000256" key="5">
    <source>
        <dbReference type="ARBA" id="ARBA00023136"/>
    </source>
</evidence>
<dbReference type="GO" id="GO:0043093">
    <property type="term" value="P:FtsZ-dependent cytokinesis"/>
    <property type="evidence" value="ECO:0007669"/>
    <property type="project" value="UniProtKB-UniRule"/>
</dbReference>
<dbReference type="Proteomes" id="UP000188219">
    <property type="component" value="Chromosome"/>
</dbReference>
<sequence>MKWLLAILTVMLLVSQYRLWVGEGSFADVTRLERQLEEQQRKNAALERENRHLLREVRSLKEGTDGVEAKARYDLGLIKEGETLFIFLDQDEHKSPARSQREKQ</sequence>
<feature type="topological domain" description="Cytoplasmic" evidence="7">
    <location>
        <begin position="1"/>
        <end position="3"/>
    </location>
</feature>
<feature type="topological domain" description="Periplasmic" evidence="7">
    <location>
        <begin position="22"/>
        <end position="104"/>
    </location>
</feature>
<keyword evidence="5 7" id="KW-0472">Membrane</keyword>
<keyword evidence="6 7" id="KW-0131">Cell cycle</keyword>
<accession>A0A1Q2M4G6</accession>
<gene>
    <name evidence="7" type="primary">ftsB</name>
    <name evidence="8" type="ORF">Mag101_05445</name>
</gene>
<evidence type="ECO:0000256" key="2">
    <source>
        <dbReference type="ARBA" id="ARBA00022618"/>
    </source>
</evidence>
<keyword evidence="7" id="KW-0175">Coiled coil</keyword>
<organism evidence="8 9">
    <name type="scientific">Microbulbifer agarilyticus</name>
    <dbReference type="NCBI Taxonomy" id="260552"/>
    <lineage>
        <taxon>Bacteria</taxon>
        <taxon>Pseudomonadati</taxon>
        <taxon>Pseudomonadota</taxon>
        <taxon>Gammaproteobacteria</taxon>
        <taxon>Cellvibrionales</taxon>
        <taxon>Microbulbiferaceae</taxon>
        <taxon>Microbulbifer</taxon>
    </lineage>
</organism>
<name>A0A1Q2M4G6_9GAMM</name>
<dbReference type="EMBL" id="CP019650">
    <property type="protein sequence ID" value="AQQ67147.1"/>
    <property type="molecule type" value="Genomic_DNA"/>
</dbReference>
<keyword evidence="2 7" id="KW-0132">Cell division</keyword>
<dbReference type="KEGG" id="maga:Mag101_05445"/>
<keyword evidence="1 7" id="KW-1003">Cell membrane</keyword>
<evidence type="ECO:0000256" key="1">
    <source>
        <dbReference type="ARBA" id="ARBA00022475"/>
    </source>
</evidence>
<keyword evidence="3 7" id="KW-0812">Transmembrane</keyword>
<evidence type="ECO:0000313" key="9">
    <source>
        <dbReference type="Proteomes" id="UP000188219"/>
    </source>
</evidence>
<comment type="function">
    <text evidence="7">Essential cell division protein. May link together the upstream cell division proteins, which are predominantly cytoplasmic, with the downstream cell division proteins, which are predominantly periplasmic.</text>
</comment>
<dbReference type="GO" id="GO:0005886">
    <property type="term" value="C:plasma membrane"/>
    <property type="evidence" value="ECO:0007669"/>
    <property type="project" value="UniProtKB-SubCell"/>
</dbReference>
<comment type="similarity">
    <text evidence="7">Belongs to the FtsB family.</text>
</comment>
<dbReference type="Pfam" id="PF04977">
    <property type="entry name" value="DivIC"/>
    <property type="match status" value="1"/>
</dbReference>
<dbReference type="OrthoDB" id="7061211at2"/>
<dbReference type="eggNOG" id="COG2919">
    <property type="taxonomic scope" value="Bacteria"/>
</dbReference>
<dbReference type="RefSeq" id="WP_077401881.1">
    <property type="nucleotide sequence ID" value="NZ_CP019650.1"/>
</dbReference>
<dbReference type="InterPro" id="IPR023081">
    <property type="entry name" value="Cell_div_FtsB"/>
</dbReference>
<dbReference type="AlphaFoldDB" id="A0A1Q2M4G6"/>
<evidence type="ECO:0000256" key="3">
    <source>
        <dbReference type="ARBA" id="ARBA00022692"/>
    </source>
</evidence>
<evidence type="ECO:0000256" key="7">
    <source>
        <dbReference type="HAMAP-Rule" id="MF_00599"/>
    </source>
</evidence>
<evidence type="ECO:0000313" key="8">
    <source>
        <dbReference type="EMBL" id="AQQ67147.1"/>
    </source>
</evidence>
<dbReference type="GO" id="GO:0032153">
    <property type="term" value="C:cell division site"/>
    <property type="evidence" value="ECO:0007669"/>
    <property type="project" value="UniProtKB-UniRule"/>
</dbReference>
<comment type="subunit">
    <text evidence="7">Part of a complex composed of FtsB, FtsL and FtsQ.</text>
</comment>
<evidence type="ECO:0000256" key="4">
    <source>
        <dbReference type="ARBA" id="ARBA00022989"/>
    </source>
</evidence>
<dbReference type="InterPro" id="IPR007060">
    <property type="entry name" value="FtsL/DivIC"/>
</dbReference>
<evidence type="ECO:0000256" key="6">
    <source>
        <dbReference type="ARBA" id="ARBA00023306"/>
    </source>
</evidence>
<dbReference type="HAMAP" id="MF_00599">
    <property type="entry name" value="FtsB"/>
    <property type="match status" value="1"/>
</dbReference>
<keyword evidence="7" id="KW-0997">Cell inner membrane</keyword>
<reference evidence="8" key="1">
    <citation type="submission" date="2017-02" db="EMBL/GenBank/DDBJ databases">
        <title>Genome of Microbulbifer agarilyticus GP101.</title>
        <authorList>
            <person name="Jung J."/>
            <person name="Bae S.S."/>
            <person name="Baek K."/>
        </authorList>
    </citation>
    <scope>NUCLEOTIDE SEQUENCE [LARGE SCALE GENOMIC DNA]</scope>
    <source>
        <strain evidence="8">GP101</strain>
    </source>
</reference>
<dbReference type="STRING" id="260552.Mag101_05445"/>
<feature type="coiled-coil region" evidence="7">
    <location>
        <begin position="29"/>
        <end position="63"/>
    </location>
</feature>
<dbReference type="PANTHER" id="PTHR37485:SF1">
    <property type="entry name" value="CELL DIVISION PROTEIN FTSB"/>
    <property type="match status" value="1"/>
</dbReference>
<dbReference type="GO" id="GO:0030428">
    <property type="term" value="C:cell septum"/>
    <property type="evidence" value="ECO:0007669"/>
    <property type="project" value="TreeGrafter"/>
</dbReference>
<keyword evidence="4 7" id="KW-1133">Transmembrane helix</keyword>
<keyword evidence="9" id="KW-1185">Reference proteome</keyword>
<protein>
    <recommendedName>
        <fullName evidence="7">Cell division protein FtsB</fullName>
    </recommendedName>
</protein>
<comment type="subcellular location">
    <subcellularLocation>
        <location evidence="7">Cell inner membrane</location>
        <topology evidence="7">Single-pass type II membrane protein</topology>
    </subcellularLocation>
    <text evidence="7">Localizes to the division septum.</text>
</comment>
<dbReference type="PANTHER" id="PTHR37485">
    <property type="entry name" value="CELL DIVISION PROTEIN FTSB"/>
    <property type="match status" value="1"/>
</dbReference>
<proteinExistence type="inferred from homology"/>